<keyword evidence="7" id="KW-1185">Reference proteome</keyword>
<reference evidence="7" key="1">
    <citation type="journal article" date="2019" name="Int. J. Syst. Evol. Microbiol.">
        <title>The Global Catalogue of Microorganisms (GCM) 10K type strain sequencing project: providing services to taxonomists for standard genome sequencing and annotation.</title>
        <authorList>
            <consortium name="The Broad Institute Genomics Platform"/>
            <consortium name="The Broad Institute Genome Sequencing Center for Infectious Disease"/>
            <person name="Wu L."/>
            <person name="Ma J."/>
        </authorList>
    </citation>
    <scope>NUCLEOTIDE SEQUENCE [LARGE SCALE GENOMIC DNA]</scope>
    <source>
        <strain evidence="7">CGMCC 1.16275</strain>
    </source>
</reference>
<gene>
    <name evidence="6" type="ORF">ACFSCW_02670</name>
</gene>
<keyword evidence="2 5" id="KW-0812">Transmembrane</keyword>
<dbReference type="InterPro" id="IPR051598">
    <property type="entry name" value="TSUP/Inactive_protease-like"/>
</dbReference>
<comment type="similarity">
    <text evidence="5">Belongs to the 4-toluene sulfonate uptake permease (TSUP) (TC 2.A.102) family.</text>
</comment>
<dbReference type="Pfam" id="PF01925">
    <property type="entry name" value="TauE"/>
    <property type="match status" value="1"/>
</dbReference>
<evidence type="ECO:0000256" key="4">
    <source>
        <dbReference type="ARBA" id="ARBA00023136"/>
    </source>
</evidence>
<evidence type="ECO:0000256" key="3">
    <source>
        <dbReference type="ARBA" id="ARBA00022989"/>
    </source>
</evidence>
<dbReference type="EMBL" id="JBHUDY010000001">
    <property type="protein sequence ID" value="MFD1610700.1"/>
    <property type="molecule type" value="Genomic_DNA"/>
</dbReference>
<name>A0ABW4I0Y1_9SPHN</name>
<dbReference type="Proteomes" id="UP001597115">
    <property type="component" value="Unassembled WGS sequence"/>
</dbReference>
<keyword evidence="5" id="KW-1003">Cell membrane</keyword>
<evidence type="ECO:0000256" key="2">
    <source>
        <dbReference type="ARBA" id="ARBA00022692"/>
    </source>
</evidence>
<feature type="transmembrane region" description="Helical" evidence="5">
    <location>
        <begin position="73"/>
        <end position="96"/>
    </location>
</feature>
<feature type="transmembrane region" description="Helical" evidence="5">
    <location>
        <begin position="32"/>
        <end position="52"/>
    </location>
</feature>
<feature type="transmembrane region" description="Helical" evidence="5">
    <location>
        <begin position="102"/>
        <end position="123"/>
    </location>
</feature>
<sequence length="258" mass="26739">MHVDLLYSIAGVLVGLLVGMTGVGGGSLMTPILVLIFSFHPATAVGTDLLYASATKLVGTGVHGWRGTVDWKVVRRLATGSVPATLITLAALSIAKMKAEDVGFVITKLLGVALVLTGVMTIFRKRIVERLSGRFERYDDRRIAWLTVLLGVLLGALVTLTSVGAGALGMTALLVLYPRFPVARLVGSDIAHAVPLTLIAGLGHLALGSVNLSLLVSLLIGSVPGIIVGSLIATRISDRALTPILAVTLAVVGARLVA</sequence>
<feature type="transmembrane region" description="Helical" evidence="5">
    <location>
        <begin position="143"/>
        <end position="170"/>
    </location>
</feature>
<feature type="transmembrane region" description="Helical" evidence="5">
    <location>
        <begin position="5"/>
        <end position="26"/>
    </location>
</feature>
<dbReference type="InterPro" id="IPR002781">
    <property type="entry name" value="TM_pro_TauE-like"/>
</dbReference>
<keyword evidence="3 5" id="KW-1133">Transmembrane helix</keyword>
<evidence type="ECO:0000256" key="5">
    <source>
        <dbReference type="RuleBase" id="RU363041"/>
    </source>
</evidence>
<feature type="transmembrane region" description="Helical" evidence="5">
    <location>
        <begin position="214"/>
        <end position="234"/>
    </location>
</feature>
<dbReference type="PANTHER" id="PTHR43701:SF2">
    <property type="entry name" value="MEMBRANE TRANSPORTER PROTEIN YJNA-RELATED"/>
    <property type="match status" value="1"/>
</dbReference>
<comment type="caution">
    <text evidence="6">The sequence shown here is derived from an EMBL/GenBank/DDBJ whole genome shotgun (WGS) entry which is preliminary data.</text>
</comment>
<keyword evidence="4 5" id="KW-0472">Membrane</keyword>
<organism evidence="6 7">
    <name type="scientific">Sphingomonas tabacisoli</name>
    <dbReference type="NCBI Taxonomy" id="2249466"/>
    <lineage>
        <taxon>Bacteria</taxon>
        <taxon>Pseudomonadati</taxon>
        <taxon>Pseudomonadota</taxon>
        <taxon>Alphaproteobacteria</taxon>
        <taxon>Sphingomonadales</taxon>
        <taxon>Sphingomonadaceae</taxon>
        <taxon>Sphingomonas</taxon>
    </lineage>
</organism>
<evidence type="ECO:0000256" key="1">
    <source>
        <dbReference type="ARBA" id="ARBA00004141"/>
    </source>
</evidence>
<dbReference type="PANTHER" id="PTHR43701">
    <property type="entry name" value="MEMBRANE TRANSPORTER PROTEIN MJ0441-RELATED"/>
    <property type="match status" value="1"/>
</dbReference>
<comment type="subcellular location">
    <subcellularLocation>
        <location evidence="5">Cell membrane</location>
        <topology evidence="5">Multi-pass membrane protein</topology>
    </subcellularLocation>
    <subcellularLocation>
        <location evidence="1">Membrane</location>
        <topology evidence="1">Multi-pass membrane protein</topology>
    </subcellularLocation>
</comment>
<evidence type="ECO:0000313" key="7">
    <source>
        <dbReference type="Proteomes" id="UP001597115"/>
    </source>
</evidence>
<evidence type="ECO:0000313" key="6">
    <source>
        <dbReference type="EMBL" id="MFD1610700.1"/>
    </source>
</evidence>
<proteinExistence type="inferred from homology"/>
<feature type="transmembrane region" description="Helical" evidence="5">
    <location>
        <begin position="240"/>
        <end position="257"/>
    </location>
</feature>
<dbReference type="RefSeq" id="WP_380886612.1">
    <property type="nucleotide sequence ID" value="NZ_JBHUDY010000001.1"/>
</dbReference>
<feature type="transmembrane region" description="Helical" evidence="5">
    <location>
        <begin position="190"/>
        <end position="207"/>
    </location>
</feature>
<accession>A0ABW4I0Y1</accession>
<protein>
    <recommendedName>
        <fullName evidence="5">Probable membrane transporter protein</fullName>
    </recommendedName>
</protein>